<dbReference type="GO" id="GO:0016702">
    <property type="term" value="F:oxidoreductase activity, acting on single donors with incorporation of molecular oxygen, incorporation of two atoms of oxygen"/>
    <property type="evidence" value="ECO:0007669"/>
    <property type="project" value="InterPro"/>
</dbReference>
<keyword evidence="4" id="KW-0560">Oxidoreductase</keyword>
<reference evidence="8" key="1">
    <citation type="submission" date="2016-10" db="EMBL/GenBank/DDBJ databases">
        <authorList>
            <person name="Varghese N."/>
            <person name="Submissions S."/>
        </authorList>
    </citation>
    <scope>NUCLEOTIDE SEQUENCE [LARGE SCALE GENOMIC DNA]</scope>
    <source>
        <strain evidence="8">IBRC-M 10655</strain>
    </source>
</reference>
<dbReference type="SUPFAM" id="SSF51182">
    <property type="entry name" value="RmlC-like cupins"/>
    <property type="match status" value="1"/>
</dbReference>
<dbReference type="Proteomes" id="UP000199651">
    <property type="component" value="Unassembled WGS sequence"/>
</dbReference>
<evidence type="ECO:0000256" key="6">
    <source>
        <dbReference type="PIRSR" id="PIRSR610300-51"/>
    </source>
</evidence>
<dbReference type="CDD" id="cd10548">
    <property type="entry name" value="cupin_CDO"/>
    <property type="match status" value="1"/>
</dbReference>
<dbReference type="PANTHER" id="PTHR12918">
    <property type="entry name" value="CYSTEINE DIOXYGENASE"/>
    <property type="match status" value="1"/>
</dbReference>
<proteinExistence type="inferred from homology"/>
<dbReference type="PANTHER" id="PTHR12918:SF1">
    <property type="entry name" value="CYSTEINE DIOXYGENASE TYPE 1"/>
    <property type="match status" value="1"/>
</dbReference>
<organism evidence="7 8">
    <name type="scientific">Actinokineospora alba</name>
    <dbReference type="NCBI Taxonomy" id="504798"/>
    <lineage>
        <taxon>Bacteria</taxon>
        <taxon>Bacillati</taxon>
        <taxon>Actinomycetota</taxon>
        <taxon>Actinomycetes</taxon>
        <taxon>Pseudonocardiales</taxon>
        <taxon>Pseudonocardiaceae</taxon>
        <taxon>Actinokineospora</taxon>
    </lineage>
</organism>
<dbReference type="InterPro" id="IPR010300">
    <property type="entry name" value="CDO_1"/>
</dbReference>
<dbReference type="Pfam" id="PF05995">
    <property type="entry name" value="CDO_I"/>
    <property type="match status" value="1"/>
</dbReference>
<keyword evidence="5 6" id="KW-0408">Iron</keyword>
<evidence type="ECO:0000256" key="4">
    <source>
        <dbReference type="ARBA" id="ARBA00023002"/>
    </source>
</evidence>
<evidence type="ECO:0000313" key="7">
    <source>
        <dbReference type="EMBL" id="SDO24934.1"/>
    </source>
</evidence>
<dbReference type="EMBL" id="FNJB01000002">
    <property type="protein sequence ID" value="SDO24934.1"/>
    <property type="molecule type" value="Genomic_DNA"/>
</dbReference>
<keyword evidence="2 6" id="KW-0479">Metal-binding</keyword>
<evidence type="ECO:0000256" key="5">
    <source>
        <dbReference type="ARBA" id="ARBA00023004"/>
    </source>
</evidence>
<evidence type="ECO:0000256" key="3">
    <source>
        <dbReference type="ARBA" id="ARBA00022964"/>
    </source>
</evidence>
<sequence length="157" mass="17039">MFAVPPNTIALGGTPALAHPALIAREYALDRDRWRDLLSYDPDERFTALIDRTDGQEVWLMSWLPGQGTDLHDHGSVAGAFTVVSGVLTERVARGGARPAEVLHPVTVGQTRVFGPGYVHQVTNAGTDPAVSIHVYREGRPPMGHYRLDPLTGPQPV</sequence>
<evidence type="ECO:0000256" key="1">
    <source>
        <dbReference type="ARBA" id="ARBA00006622"/>
    </source>
</evidence>
<dbReference type="InterPro" id="IPR014710">
    <property type="entry name" value="RmlC-like_jellyroll"/>
</dbReference>
<dbReference type="AlphaFoldDB" id="A0A1H0I0M4"/>
<dbReference type="Gene3D" id="2.60.120.10">
    <property type="entry name" value="Jelly Rolls"/>
    <property type="match status" value="1"/>
</dbReference>
<gene>
    <name evidence="7" type="ORF">SAMN05192558_102348</name>
</gene>
<feature type="binding site" evidence="6">
    <location>
        <position position="72"/>
    </location>
    <ligand>
        <name>Fe cation</name>
        <dbReference type="ChEBI" id="CHEBI:24875"/>
        <note>catalytic</note>
    </ligand>
</feature>
<dbReference type="InterPro" id="IPR011051">
    <property type="entry name" value="RmlC_Cupin_sf"/>
</dbReference>
<evidence type="ECO:0000313" key="8">
    <source>
        <dbReference type="Proteomes" id="UP000199651"/>
    </source>
</evidence>
<dbReference type="STRING" id="504798.SAMN05421871_10847"/>
<evidence type="ECO:0000256" key="2">
    <source>
        <dbReference type="ARBA" id="ARBA00022723"/>
    </source>
</evidence>
<accession>A0A1H0I0M4</accession>
<name>A0A1H0I0M4_9PSEU</name>
<feature type="binding site" evidence="6">
    <location>
        <position position="120"/>
    </location>
    <ligand>
        <name>Fe cation</name>
        <dbReference type="ChEBI" id="CHEBI:24875"/>
        <note>catalytic</note>
    </ligand>
</feature>
<dbReference type="OrthoDB" id="4217976at2"/>
<dbReference type="GO" id="GO:0008198">
    <property type="term" value="F:ferrous iron binding"/>
    <property type="evidence" value="ECO:0007669"/>
    <property type="project" value="TreeGrafter"/>
</dbReference>
<keyword evidence="3 7" id="KW-0223">Dioxygenase</keyword>
<protein>
    <submittedName>
        <fullName evidence="7">Cysteine dioxygenase type I</fullName>
    </submittedName>
</protein>
<keyword evidence="8" id="KW-1185">Reference proteome</keyword>
<comment type="similarity">
    <text evidence="1">Belongs to the cysteine dioxygenase family.</text>
</comment>
<dbReference type="RefSeq" id="WP_091371396.1">
    <property type="nucleotide sequence ID" value="NZ_FNDV01000008.1"/>
</dbReference>
<feature type="binding site" evidence="6">
    <location>
        <position position="74"/>
    </location>
    <ligand>
        <name>Fe cation</name>
        <dbReference type="ChEBI" id="CHEBI:24875"/>
        <note>catalytic</note>
    </ligand>
</feature>